<accession>A0ABZ2CT60</accession>
<name>A0ABZ2CT60_9BACI</name>
<evidence type="ECO:0000256" key="1">
    <source>
        <dbReference type="SAM" id="Phobius"/>
    </source>
</evidence>
<proteinExistence type="predicted"/>
<keyword evidence="1" id="KW-0812">Transmembrane</keyword>
<keyword evidence="1" id="KW-1133">Transmembrane helix</keyword>
<gene>
    <name evidence="2" type="ORF">V5G21_00745</name>
</gene>
<sequence>MFAVIALICQVFVFFAVTIAALNDEVDNKFAIFIAWLAVAVPTVWIALAVLN</sequence>
<keyword evidence="1" id="KW-0472">Membrane</keyword>
<dbReference type="RefSeq" id="WP_338465113.1">
    <property type="nucleotide sequence ID" value="NZ_CP144921.1"/>
</dbReference>
<feature type="transmembrane region" description="Helical" evidence="1">
    <location>
        <begin position="30"/>
        <end position="51"/>
    </location>
</feature>
<organism evidence="2 3">
    <name type="scientific">Shouchella rhizosphaerae</name>
    <dbReference type="NCBI Taxonomy" id="866786"/>
    <lineage>
        <taxon>Bacteria</taxon>
        <taxon>Bacillati</taxon>
        <taxon>Bacillota</taxon>
        <taxon>Bacilli</taxon>
        <taxon>Bacillales</taxon>
        <taxon>Bacillaceae</taxon>
        <taxon>Shouchella</taxon>
    </lineage>
</organism>
<reference evidence="2 3" key="1">
    <citation type="submission" date="2024-01" db="EMBL/GenBank/DDBJ databases">
        <title>Culturomics analysis of mouse respiratory tract.</title>
        <authorList>
            <person name="Phillips A.M."/>
            <person name="Collette N.M."/>
            <person name="Mageeney C.M."/>
            <person name="Sinha A."/>
            <person name="Hern K.E."/>
            <person name="Arkin A.P."/>
            <person name="Williams K.P."/>
            <person name="Branda S."/>
        </authorList>
    </citation>
    <scope>NUCLEOTIDE SEQUENCE [LARGE SCALE GENOMIC DNA]</scope>
    <source>
        <strain evidence="2 3">CP20</strain>
    </source>
</reference>
<protein>
    <submittedName>
        <fullName evidence="2">Uncharacterized protein</fullName>
    </submittedName>
</protein>
<evidence type="ECO:0000313" key="2">
    <source>
        <dbReference type="EMBL" id="WWA30356.1"/>
    </source>
</evidence>
<keyword evidence="3" id="KW-1185">Reference proteome</keyword>
<dbReference type="EMBL" id="CP144921">
    <property type="protein sequence ID" value="WWA30356.1"/>
    <property type="molecule type" value="Genomic_DNA"/>
</dbReference>
<evidence type="ECO:0000313" key="3">
    <source>
        <dbReference type="Proteomes" id="UP001341136"/>
    </source>
</evidence>
<dbReference type="Proteomes" id="UP001341136">
    <property type="component" value="Chromosome"/>
</dbReference>